<dbReference type="NCBIfam" id="NF000642">
    <property type="entry name" value="PRK00024.1"/>
    <property type="match status" value="1"/>
</dbReference>
<sequence>MHPDKTLESCVMLRDIPVAERPRERMERFGPAALSNEELLAVLLRTGTKQESALALAGRMLYEIGDLRGLKSVSLEELTTIKGIGSAKALMILAGLELGRRIALPPLSRVAVRSPKDVADVMMEELRYHTQEHFVCLYLNTKNQIIGKDTVFIGSLNSSVVHPREVFHKAIRRSSASVICLHNHPSGDPVPSKEDIDVTRRLREAGRILGIELLDHVIIGDGQFYSLKEKGHFS</sequence>
<dbReference type="InterPro" id="IPR020891">
    <property type="entry name" value="UPF0758_CS"/>
</dbReference>
<evidence type="ECO:0000256" key="4">
    <source>
        <dbReference type="ARBA" id="ARBA00022801"/>
    </source>
</evidence>
<dbReference type="KEGG" id="asoc:CB4_01164"/>
<dbReference type="GO" id="GO:0008237">
    <property type="term" value="F:metallopeptidase activity"/>
    <property type="evidence" value="ECO:0007669"/>
    <property type="project" value="UniProtKB-KW"/>
</dbReference>
<dbReference type="GO" id="GO:0006508">
    <property type="term" value="P:proteolysis"/>
    <property type="evidence" value="ECO:0007669"/>
    <property type="project" value="UniProtKB-KW"/>
</dbReference>
<dbReference type="Gene3D" id="3.40.140.10">
    <property type="entry name" value="Cytidine Deaminase, domain 2"/>
    <property type="match status" value="1"/>
</dbReference>
<dbReference type="InterPro" id="IPR001405">
    <property type="entry name" value="UPF0758"/>
</dbReference>
<dbReference type="SUPFAM" id="SSF102712">
    <property type="entry name" value="JAB1/MPN domain"/>
    <property type="match status" value="1"/>
</dbReference>
<dbReference type="InterPro" id="IPR010994">
    <property type="entry name" value="RuvA_2-like"/>
</dbReference>
<evidence type="ECO:0000256" key="6">
    <source>
        <dbReference type="ARBA" id="ARBA00023049"/>
    </source>
</evidence>
<keyword evidence="9" id="KW-1185">Reference proteome</keyword>
<dbReference type="SUPFAM" id="SSF47781">
    <property type="entry name" value="RuvA domain 2-like"/>
    <property type="match status" value="1"/>
</dbReference>
<dbReference type="Proteomes" id="UP000217696">
    <property type="component" value="Chromosome"/>
</dbReference>
<dbReference type="InterPro" id="IPR046778">
    <property type="entry name" value="UPF0758_N"/>
</dbReference>
<keyword evidence="6" id="KW-0482">Metalloprotease</keyword>
<evidence type="ECO:0000256" key="3">
    <source>
        <dbReference type="ARBA" id="ARBA00022723"/>
    </source>
</evidence>
<name>A0A0U5C587_9BACL</name>
<keyword evidence="5" id="KW-0862">Zinc</keyword>
<keyword evidence="2" id="KW-0645">Protease</keyword>
<evidence type="ECO:0000256" key="5">
    <source>
        <dbReference type="ARBA" id="ARBA00022833"/>
    </source>
</evidence>
<keyword evidence="4" id="KW-0378">Hydrolase</keyword>
<dbReference type="CDD" id="cd08071">
    <property type="entry name" value="MPN_DUF2466"/>
    <property type="match status" value="1"/>
</dbReference>
<evidence type="ECO:0000313" key="8">
    <source>
        <dbReference type="EMBL" id="BAU26995.1"/>
    </source>
</evidence>
<comment type="similarity">
    <text evidence="1 7">Belongs to the UPF0758 family.</text>
</comment>
<evidence type="ECO:0000256" key="2">
    <source>
        <dbReference type="ARBA" id="ARBA00022670"/>
    </source>
</evidence>
<evidence type="ECO:0000313" key="9">
    <source>
        <dbReference type="Proteomes" id="UP000217696"/>
    </source>
</evidence>
<dbReference type="PROSITE" id="PS01302">
    <property type="entry name" value="UPF0758"/>
    <property type="match status" value="1"/>
</dbReference>
<dbReference type="EMBL" id="AP017312">
    <property type="protein sequence ID" value="BAU26995.1"/>
    <property type="molecule type" value="Genomic_DNA"/>
</dbReference>
<protein>
    <submittedName>
        <fullName evidence="8">Uncharacterized protein</fullName>
    </submittedName>
</protein>
<reference evidence="8 9" key="1">
    <citation type="submission" date="2015-12" db="EMBL/GenBank/DDBJ databases">
        <title>Genome sequence of Aneurinibacillus soli.</title>
        <authorList>
            <person name="Lee J.S."/>
            <person name="Lee K.C."/>
            <person name="Kim K.K."/>
            <person name="Lee B.W."/>
        </authorList>
    </citation>
    <scope>NUCLEOTIDE SEQUENCE [LARGE SCALE GENOMIC DNA]</scope>
    <source>
        <strain evidence="8 9">CB4</strain>
    </source>
</reference>
<accession>A0A0U5C587</accession>
<dbReference type="PANTHER" id="PTHR30471">
    <property type="entry name" value="DNA REPAIR PROTEIN RADC"/>
    <property type="match status" value="1"/>
</dbReference>
<evidence type="ECO:0000256" key="1">
    <source>
        <dbReference type="ARBA" id="ARBA00010243"/>
    </source>
</evidence>
<dbReference type="InterPro" id="IPR037518">
    <property type="entry name" value="MPN"/>
</dbReference>
<dbReference type="PROSITE" id="PS50249">
    <property type="entry name" value="MPN"/>
    <property type="match status" value="1"/>
</dbReference>
<dbReference type="RefSeq" id="WP_231956159.1">
    <property type="nucleotide sequence ID" value="NZ_AP017312.1"/>
</dbReference>
<evidence type="ECO:0000256" key="7">
    <source>
        <dbReference type="RuleBase" id="RU003797"/>
    </source>
</evidence>
<dbReference type="Pfam" id="PF20582">
    <property type="entry name" value="UPF0758_N"/>
    <property type="match status" value="1"/>
</dbReference>
<gene>
    <name evidence="8" type="ORF">CB4_01164</name>
</gene>
<keyword evidence="3" id="KW-0479">Metal-binding</keyword>
<dbReference type="Pfam" id="PF04002">
    <property type="entry name" value="RadC"/>
    <property type="match status" value="1"/>
</dbReference>
<dbReference type="GO" id="GO:0046872">
    <property type="term" value="F:metal ion binding"/>
    <property type="evidence" value="ECO:0007669"/>
    <property type="project" value="UniProtKB-KW"/>
</dbReference>
<dbReference type="AlphaFoldDB" id="A0A0U5C587"/>
<proteinExistence type="inferred from homology"/>
<dbReference type="PANTHER" id="PTHR30471:SF3">
    <property type="entry name" value="UPF0758 PROTEIN YEES-RELATED"/>
    <property type="match status" value="1"/>
</dbReference>
<dbReference type="InterPro" id="IPR025657">
    <property type="entry name" value="RadC_JAB"/>
</dbReference>
<dbReference type="NCBIfam" id="TIGR00608">
    <property type="entry name" value="radc"/>
    <property type="match status" value="1"/>
</dbReference>
<organism evidence="8 9">
    <name type="scientific">Aneurinibacillus soli</name>
    <dbReference type="NCBI Taxonomy" id="1500254"/>
    <lineage>
        <taxon>Bacteria</taxon>
        <taxon>Bacillati</taxon>
        <taxon>Bacillota</taxon>
        <taxon>Bacilli</taxon>
        <taxon>Bacillales</taxon>
        <taxon>Paenibacillaceae</taxon>
        <taxon>Aneurinibacillus group</taxon>
        <taxon>Aneurinibacillus</taxon>
    </lineage>
</organism>